<feature type="domain" description="ATP-grasp" evidence="13">
    <location>
        <begin position="117"/>
        <end position="341"/>
    </location>
</feature>
<gene>
    <name evidence="14" type="ORF">BB560_000606</name>
</gene>
<dbReference type="STRING" id="133381.A0A2T9ZJV6"/>
<feature type="binding site" evidence="10">
    <location>
        <begin position="160"/>
        <end position="162"/>
    </location>
    <ligand>
        <name>ATP</name>
        <dbReference type="ChEBI" id="CHEBI:30616"/>
    </ligand>
</feature>
<dbReference type="Gene3D" id="3.30.1490.20">
    <property type="entry name" value="ATP-grasp fold, A domain"/>
    <property type="match status" value="1"/>
</dbReference>
<dbReference type="GO" id="GO:0042709">
    <property type="term" value="C:succinate-CoA ligase complex"/>
    <property type="evidence" value="ECO:0007669"/>
    <property type="project" value="TreeGrafter"/>
</dbReference>
<dbReference type="PROSITE" id="PS50975">
    <property type="entry name" value="ATP_GRASP"/>
    <property type="match status" value="1"/>
</dbReference>
<protein>
    <recommendedName>
        <fullName evidence="10">Succinate--CoA ligase [ADP-forming] subunit beta, mitochondrial</fullName>
        <ecNumber evidence="10">6.2.1.5</ecNumber>
    </recommendedName>
    <alternativeName>
        <fullName evidence="10">Succinyl-CoA synthetase beta chain</fullName>
        <shortName evidence="10">SCS-beta</shortName>
    </alternativeName>
</protein>
<feature type="binding site" evidence="10">
    <location>
        <begin position="435"/>
        <end position="437"/>
    </location>
    <ligand>
        <name>substrate</name>
        <note>ligand shared with subunit alpha</note>
    </ligand>
</feature>
<dbReference type="GO" id="GO:0004775">
    <property type="term" value="F:succinate-CoA ligase (ADP-forming) activity"/>
    <property type="evidence" value="ECO:0007669"/>
    <property type="project" value="UniProtKB-UniRule"/>
</dbReference>
<evidence type="ECO:0000256" key="2">
    <source>
        <dbReference type="ARBA" id="ARBA00022532"/>
    </source>
</evidence>
<evidence type="ECO:0000313" key="14">
    <source>
        <dbReference type="EMBL" id="PVV04874.1"/>
    </source>
</evidence>
<dbReference type="GO" id="GO:0006104">
    <property type="term" value="P:succinyl-CoA metabolic process"/>
    <property type="evidence" value="ECO:0007669"/>
    <property type="project" value="TreeGrafter"/>
</dbReference>
<evidence type="ECO:0000256" key="4">
    <source>
        <dbReference type="ARBA" id="ARBA00022723"/>
    </source>
</evidence>
<keyword evidence="10" id="KW-0496">Mitochondrion</keyword>
<dbReference type="Pfam" id="PF08442">
    <property type="entry name" value="ATP-grasp_2"/>
    <property type="match status" value="1"/>
</dbReference>
<dbReference type="FunFam" id="3.30.470.20:FF:000002">
    <property type="entry name" value="Succinate--CoA ligase [ADP-forming] subunit beta"/>
    <property type="match status" value="1"/>
</dbReference>
<comment type="pathway">
    <text evidence="1 10">Carbohydrate metabolism; tricarboxylic acid cycle; succinate from succinyl-CoA (ligase route): step 1/1.</text>
</comment>
<dbReference type="InterPro" id="IPR005809">
    <property type="entry name" value="Succ_CoA_ligase-like_bsu"/>
</dbReference>
<dbReference type="Pfam" id="PF00549">
    <property type="entry name" value="Ligase_CoA"/>
    <property type="match status" value="1"/>
</dbReference>
<comment type="cofactor">
    <cofactor evidence="10">
        <name>Mg(2+)</name>
        <dbReference type="ChEBI" id="CHEBI:18420"/>
    </cofactor>
    <text evidence="10">Binds 1 Mg(2+) ion per subunit.</text>
</comment>
<evidence type="ECO:0000256" key="8">
    <source>
        <dbReference type="ARBA" id="ARBA00022946"/>
    </source>
</evidence>
<dbReference type="PROSITE" id="PS01217">
    <property type="entry name" value="SUCCINYL_COA_LIG_3"/>
    <property type="match status" value="1"/>
</dbReference>
<proteinExistence type="inferred from homology"/>
<dbReference type="GO" id="GO:0000287">
    <property type="term" value="F:magnesium ion binding"/>
    <property type="evidence" value="ECO:0007669"/>
    <property type="project" value="UniProtKB-UniRule"/>
</dbReference>
<evidence type="ECO:0000313" key="15">
    <source>
        <dbReference type="Proteomes" id="UP000245609"/>
    </source>
</evidence>
<evidence type="ECO:0000256" key="6">
    <source>
        <dbReference type="ARBA" id="ARBA00022840"/>
    </source>
</evidence>
<accession>A0A2T9ZJV6</accession>
<dbReference type="PANTHER" id="PTHR11815:SF1">
    <property type="entry name" value="SUCCINATE--COA LIGASE [ADP-FORMING] SUBUNIT BETA, MITOCHONDRIAL"/>
    <property type="match status" value="1"/>
</dbReference>
<keyword evidence="7 10" id="KW-0460">Magnesium</keyword>
<evidence type="ECO:0000256" key="10">
    <source>
        <dbReference type="HAMAP-Rule" id="MF_03219"/>
    </source>
</evidence>
<reference evidence="14 15" key="1">
    <citation type="journal article" date="2018" name="MBio">
        <title>Comparative Genomics Reveals the Core Gene Toolbox for the Fungus-Insect Symbiosis.</title>
        <authorList>
            <person name="Wang Y."/>
            <person name="Stata M."/>
            <person name="Wang W."/>
            <person name="Stajich J.E."/>
            <person name="White M.M."/>
            <person name="Moncalvo J.M."/>
        </authorList>
    </citation>
    <scope>NUCLEOTIDE SEQUENCE [LARGE SCALE GENOMIC DNA]</scope>
    <source>
        <strain evidence="14 15">SC-DP-2</strain>
    </source>
</reference>
<evidence type="ECO:0000256" key="3">
    <source>
        <dbReference type="ARBA" id="ARBA00022598"/>
    </source>
</evidence>
<evidence type="ECO:0000256" key="5">
    <source>
        <dbReference type="ARBA" id="ARBA00022741"/>
    </source>
</evidence>
<organism evidence="14 15">
    <name type="scientific">Smittium megazygosporum</name>
    <dbReference type="NCBI Taxonomy" id="133381"/>
    <lineage>
        <taxon>Eukaryota</taxon>
        <taxon>Fungi</taxon>
        <taxon>Fungi incertae sedis</taxon>
        <taxon>Zoopagomycota</taxon>
        <taxon>Kickxellomycotina</taxon>
        <taxon>Harpellomycetes</taxon>
        <taxon>Harpellales</taxon>
        <taxon>Legeriomycetaceae</taxon>
        <taxon>Smittium</taxon>
    </lineage>
</organism>
<sequence>MNSPPGKTISGLGCRVGQLDAGQTENAEYQGTEPDQSLYPTATRLVPPSSSSKHSLHGRMEGGCIYRVLKPRLLEESIWSTFDFWSYFFTRSSNIRLTVKSFSLQKRAFSIHEYRSASLFEQNGIPVPKGFVADSPSKALEAASSLDGPVVVKAQVLAGGRGKGHFKNGFKGGVHVANSPKEAEELASKMIGQKLVTKQTGEEGKICNSVFVVKKENIKHEFYFAVLMDRSTDGPAVIASASGGMDIEGVAAKDPSAIIKIPININVGLSTEVATELSKKLGFEAALVPQAADTMVKLYDLFIKTDATQVEINPLVSTTDGRVLCADAKLNFDDNASFRHPELEGLIDYSQIEPLELEAKKSNMSLVKLDGTIGCIVNGAGLAMATMDIIKLEGGSPANFLDLGGGASEQTIFDAFRIITSEPGISAICVNIFGGIVRCDMVAHGIIRAYEKLNLKIPIVVRLQGTNVDLANEMLDKSSVMVYPANDLATAASRVVKLSNEYLKSH</sequence>
<dbReference type="Gene3D" id="3.40.50.261">
    <property type="entry name" value="Succinyl-CoA synthetase domains"/>
    <property type="match status" value="1"/>
</dbReference>
<dbReference type="FunFam" id="3.30.1490.20:FF:000004">
    <property type="entry name" value="Succinate--CoA ligase [ADP-forming] subunit beta, mitochondrial"/>
    <property type="match status" value="1"/>
</dbReference>
<feature type="compositionally biased region" description="Polar residues" evidence="12">
    <location>
        <begin position="27"/>
        <end position="40"/>
    </location>
</feature>
<comment type="function">
    <text evidence="10">Succinyl-CoA synthetase functions in the citric acid cycle (TCA), coupling the hydrolysis of succinyl-CoA to the synthesis of ATP and thus represents the only step of substrate-level phosphorylation in the TCA. The beta subunit provides nucleotide specificity of the enzyme and binds the substrate succinate, while the binding sites for coenzyme A and phosphate are found in the alpha subunit.</text>
</comment>
<dbReference type="PANTHER" id="PTHR11815">
    <property type="entry name" value="SUCCINYL-COA SYNTHETASE BETA CHAIN"/>
    <property type="match status" value="1"/>
</dbReference>
<evidence type="ECO:0000256" key="9">
    <source>
        <dbReference type="ARBA" id="ARBA00063570"/>
    </source>
</evidence>
<dbReference type="NCBIfam" id="NF001913">
    <property type="entry name" value="PRK00696.1"/>
    <property type="match status" value="1"/>
</dbReference>
<comment type="similarity">
    <text evidence="10 11">Belongs to the succinate/malate CoA ligase beta subunit family.</text>
</comment>
<feature type="binding site" evidence="10">
    <location>
        <position position="378"/>
    </location>
    <ligand>
        <name>substrate</name>
        <note>ligand shared with subunit alpha</note>
    </ligand>
</feature>
<dbReference type="OrthoDB" id="1552at2759"/>
<keyword evidence="6 10" id="KW-0067">ATP-binding</keyword>
<keyword evidence="5 10" id="KW-0547">Nucleotide-binding</keyword>
<feature type="binding site" evidence="10">
    <location>
        <position position="221"/>
    </location>
    <ligand>
        <name>ATP</name>
        <dbReference type="ChEBI" id="CHEBI:30616"/>
    </ligand>
</feature>
<dbReference type="HAMAP" id="MF_00558">
    <property type="entry name" value="Succ_CoA_beta"/>
    <property type="match status" value="1"/>
</dbReference>
<dbReference type="AlphaFoldDB" id="A0A2T9ZJV6"/>
<dbReference type="GO" id="GO:0006099">
    <property type="term" value="P:tricarboxylic acid cycle"/>
    <property type="evidence" value="ECO:0007669"/>
    <property type="project" value="UniProtKB-UniRule"/>
</dbReference>
<evidence type="ECO:0000256" key="1">
    <source>
        <dbReference type="ARBA" id="ARBA00005064"/>
    </source>
</evidence>
<dbReference type="Proteomes" id="UP000245609">
    <property type="component" value="Unassembled WGS sequence"/>
</dbReference>
<dbReference type="UniPathway" id="UPA00223">
    <property type="reaction ID" value="UER00999"/>
</dbReference>
<dbReference type="GO" id="GO:0005739">
    <property type="term" value="C:mitochondrion"/>
    <property type="evidence" value="ECO:0007669"/>
    <property type="project" value="UniProtKB-SubCell"/>
</dbReference>
<dbReference type="InterPro" id="IPR013650">
    <property type="entry name" value="ATP-grasp_succ-CoA_synth-type"/>
</dbReference>
<dbReference type="Gene3D" id="3.30.470.20">
    <property type="entry name" value="ATP-grasp fold, B domain"/>
    <property type="match status" value="1"/>
</dbReference>
<feature type="binding site" evidence="10">
    <location>
        <position position="313"/>
    </location>
    <ligand>
        <name>Mg(2+)</name>
        <dbReference type="ChEBI" id="CHEBI:18420"/>
    </ligand>
</feature>
<dbReference type="InterPro" id="IPR011761">
    <property type="entry name" value="ATP-grasp"/>
</dbReference>
<comment type="caution">
    <text evidence="14">The sequence shown here is derived from an EMBL/GenBank/DDBJ whole genome shotgun (WGS) entry which is preliminary data.</text>
</comment>
<evidence type="ECO:0000256" key="12">
    <source>
        <dbReference type="SAM" id="MobiDB-lite"/>
    </source>
</evidence>
<evidence type="ECO:0000256" key="7">
    <source>
        <dbReference type="ARBA" id="ARBA00022842"/>
    </source>
</evidence>
<keyword evidence="8" id="KW-0809">Transit peptide</keyword>
<dbReference type="SUPFAM" id="SSF56059">
    <property type="entry name" value="Glutathione synthetase ATP-binding domain-like"/>
    <property type="match status" value="1"/>
</dbReference>
<dbReference type="InterPro" id="IPR013815">
    <property type="entry name" value="ATP_grasp_subdomain_1"/>
</dbReference>
<dbReference type="NCBIfam" id="TIGR01016">
    <property type="entry name" value="sucCoAbeta"/>
    <property type="match status" value="1"/>
</dbReference>
<feature type="binding site" evidence="10">
    <location>
        <position position="153"/>
    </location>
    <ligand>
        <name>ATP</name>
        <dbReference type="ChEBI" id="CHEBI:30616"/>
    </ligand>
</feature>
<dbReference type="InterPro" id="IPR005811">
    <property type="entry name" value="SUCC_ACL_C"/>
</dbReference>
<evidence type="ECO:0000259" key="13">
    <source>
        <dbReference type="PROSITE" id="PS50975"/>
    </source>
</evidence>
<feature type="binding site" evidence="10">
    <location>
        <position position="327"/>
    </location>
    <ligand>
        <name>Mg(2+)</name>
        <dbReference type="ChEBI" id="CHEBI:18420"/>
    </ligand>
</feature>
<feature type="region of interest" description="Disordered" evidence="12">
    <location>
        <begin position="27"/>
        <end position="57"/>
    </location>
</feature>
<keyword evidence="4 10" id="KW-0479">Metal-binding</keyword>
<name>A0A2T9ZJV6_9FUNG</name>
<comment type="catalytic activity">
    <reaction evidence="10">
        <text>succinate + ATP + CoA = succinyl-CoA + ADP + phosphate</text>
        <dbReference type="Rhea" id="RHEA:17661"/>
        <dbReference type="ChEBI" id="CHEBI:30031"/>
        <dbReference type="ChEBI" id="CHEBI:30616"/>
        <dbReference type="ChEBI" id="CHEBI:43474"/>
        <dbReference type="ChEBI" id="CHEBI:57287"/>
        <dbReference type="ChEBI" id="CHEBI:57292"/>
        <dbReference type="ChEBI" id="CHEBI:456216"/>
        <dbReference type="EC" id="6.2.1.5"/>
    </reaction>
</comment>
<comment type="subunit">
    <text evidence="9">Heterodimer of an alpha and a beta subunit. The beta subunit determines specificity for GTP.</text>
</comment>
<keyword evidence="15" id="KW-1185">Reference proteome</keyword>
<dbReference type="GO" id="GO:0005524">
    <property type="term" value="F:ATP binding"/>
    <property type="evidence" value="ECO:0007669"/>
    <property type="project" value="UniProtKB-UniRule"/>
</dbReference>
<evidence type="ECO:0000256" key="11">
    <source>
        <dbReference type="RuleBase" id="RU361258"/>
    </source>
</evidence>
<comment type="subcellular location">
    <subcellularLocation>
        <location evidence="10">Mitochondrion</location>
    </subcellularLocation>
</comment>
<keyword evidence="2 10" id="KW-0816">Tricarboxylic acid cycle</keyword>
<dbReference type="SUPFAM" id="SSF52210">
    <property type="entry name" value="Succinyl-CoA synthetase domains"/>
    <property type="match status" value="1"/>
</dbReference>
<keyword evidence="3 10" id="KW-0436">Ligase</keyword>
<dbReference type="InterPro" id="IPR017866">
    <property type="entry name" value="Succ-CoA_synthase_bsu_CS"/>
</dbReference>
<dbReference type="EC" id="6.2.1.5" evidence="10"/>
<dbReference type="EMBL" id="MBFS01000068">
    <property type="protein sequence ID" value="PVV04874.1"/>
    <property type="molecule type" value="Genomic_DNA"/>
</dbReference>
<dbReference type="InterPro" id="IPR016102">
    <property type="entry name" value="Succinyl-CoA_synth-like"/>
</dbReference>
<dbReference type="FunFam" id="3.40.50.261:FF:000001">
    <property type="entry name" value="Succinate--CoA ligase [ADP-forming] subunit beta"/>
    <property type="match status" value="1"/>
</dbReference>